<protein>
    <recommendedName>
        <fullName evidence="7">Translation initiation factor IF-2, chloroplastic</fullName>
    </recommendedName>
</protein>
<dbReference type="Gene3D" id="3.40.50.10050">
    <property type="entry name" value="Translation initiation factor IF- 2, domain 3"/>
    <property type="match status" value="1"/>
</dbReference>
<dbReference type="Proteomes" id="UP001210211">
    <property type="component" value="Unassembled WGS sequence"/>
</dbReference>
<keyword evidence="3" id="KW-0547">Nucleotide-binding</keyword>
<gene>
    <name evidence="10" type="ORF">LUZ61_010548</name>
</gene>
<reference evidence="10 11" key="1">
    <citation type="journal article" date="2022" name="Cell">
        <title>Repeat-based holocentromeres influence genome architecture and karyotype evolution.</title>
        <authorList>
            <person name="Hofstatter P.G."/>
            <person name="Thangavel G."/>
            <person name="Lux T."/>
            <person name="Neumann P."/>
            <person name="Vondrak T."/>
            <person name="Novak P."/>
            <person name="Zhang M."/>
            <person name="Costa L."/>
            <person name="Castellani M."/>
            <person name="Scott A."/>
            <person name="Toegelov H."/>
            <person name="Fuchs J."/>
            <person name="Mata-Sucre Y."/>
            <person name="Dias Y."/>
            <person name="Vanzela A.L.L."/>
            <person name="Huettel B."/>
            <person name="Almeida C.C.S."/>
            <person name="Simkova H."/>
            <person name="Souza G."/>
            <person name="Pedrosa-Harand A."/>
            <person name="Macas J."/>
            <person name="Mayer K.F.X."/>
            <person name="Houben A."/>
            <person name="Marques A."/>
        </authorList>
    </citation>
    <scope>NUCLEOTIDE SEQUENCE [LARGE SCALE GENOMIC DNA]</scope>
    <source>
        <strain evidence="10">RhyTen1mFocal</strain>
    </source>
</reference>
<feature type="compositionally biased region" description="Pro residues" evidence="8">
    <location>
        <begin position="116"/>
        <end position="126"/>
    </location>
</feature>
<feature type="compositionally biased region" description="Polar residues" evidence="8">
    <location>
        <begin position="329"/>
        <end position="339"/>
    </location>
</feature>
<comment type="similarity">
    <text evidence="1">Belongs to the TRAFAC class translation factor GTPase superfamily. Classic translation factor GTPase family. IF-2 subfamily.</text>
</comment>
<dbReference type="GO" id="GO:0003924">
    <property type="term" value="F:GTPase activity"/>
    <property type="evidence" value="ECO:0007669"/>
    <property type="project" value="InterPro"/>
</dbReference>
<accession>A0AAD6EZQ5</accession>
<dbReference type="FunFam" id="2.40.30.10:FF:000008">
    <property type="entry name" value="Translation initiation factor IF-2"/>
    <property type="match status" value="1"/>
</dbReference>
<evidence type="ECO:0000256" key="4">
    <source>
        <dbReference type="ARBA" id="ARBA00022917"/>
    </source>
</evidence>
<evidence type="ECO:0000313" key="11">
    <source>
        <dbReference type="Proteomes" id="UP001210211"/>
    </source>
</evidence>
<evidence type="ECO:0000256" key="5">
    <source>
        <dbReference type="ARBA" id="ARBA00023134"/>
    </source>
</evidence>
<dbReference type="PANTHER" id="PTHR43381:SF5">
    <property type="entry name" value="TR-TYPE G DOMAIN-CONTAINING PROTEIN"/>
    <property type="match status" value="1"/>
</dbReference>
<dbReference type="CDD" id="cd03702">
    <property type="entry name" value="IF2_mtIF2_II"/>
    <property type="match status" value="1"/>
</dbReference>
<dbReference type="SUPFAM" id="SSF52540">
    <property type="entry name" value="P-loop containing nucleoside triphosphate hydrolases"/>
    <property type="match status" value="1"/>
</dbReference>
<dbReference type="GO" id="GO:0005737">
    <property type="term" value="C:cytoplasm"/>
    <property type="evidence" value="ECO:0007669"/>
    <property type="project" value="TreeGrafter"/>
</dbReference>
<dbReference type="PRINTS" id="PR00315">
    <property type="entry name" value="ELONGATNFCT"/>
</dbReference>
<dbReference type="InterPro" id="IPR005225">
    <property type="entry name" value="Small_GTP-bd"/>
</dbReference>
<dbReference type="AlphaFoldDB" id="A0AAD6EZQ5"/>
<evidence type="ECO:0000256" key="8">
    <source>
        <dbReference type="SAM" id="MobiDB-lite"/>
    </source>
</evidence>
<dbReference type="InterPro" id="IPR000795">
    <property type="entry name" value="T_Tr_GTP-bd_dom"/>
</dbReference>
<dbReference type="CDD" id="cd01887">
    <property type="entry name" value="IF2_eIF5B"/>
    <property type="match status" value="1"/>
</dbReference>
<dbReference type="InterPro" id="IPR044145">
    <property type="entry name" value="IF2_II"/>
</dbReference>
<dbReference type="CDD" id="cd03692">
    <property type="entry name" value="mtIF2_IVc"/>
    <property type="match status" value="1"/>
</dbReference>
<feature type="compositionally biased region" description="Pro residues" evidence="8">
    <location>
        <begin position="254"/>
        <end position="267"/>
    </location>
</feature>
<evidence type="ECO:0000256" key="6">
    <source>
        <dbReference type="ARBA" id="ARBA00025162"/>
    </source>
</evidence>
<dbReference type="NCBIfam" id="TIGR00231">
    <property type="entry name" value="small_GTP"/>
    <property type="match status" value="1"/>
</dbReference>
<dbReference type="GO" id="GO:0003743">
    <property type="term" value="F:translation initiation factor activity"/>
    <property type="evidence" value="ECO:0007669"/>
    <property type="project" value="UniProtKB-KW"/>
</dbReference>
<feature type="compositionally biased region" description="Low complexity" evidence="8">
    <location>
        <begin position="81"/>
        <end position="99"/>
    </location>
</feature>
<feature type="compositionally biased region" description="Basic and acidic residues" evidence="8">
    <location>
        <begin position="286"/>
        <end position="296"/>
    </location>
</feature>
<dbReference type="InterPro" id="IPR009000">
    <property type="entry name" value="Transl_B-barrel_sf"/>
</dbReference>
<evidence type="ECO:0000259" key="9">
    <source>
        <dbReference type="PROSITE" id="PS51722"/>
    </source>
</evidence>
<evidence type="ECO:0000256" key="2">
    <source>
        <dbReference type="ARBA" id="ARBA00022540"/>
    </source>
</evidence>
<dbReference type="Pfam" id="PF11987">
    <property type="entry name" value="IF-2"/>
    <property type="match status" value="1"/>
</dbReference>
<dbReference type="InterPro" id="IPR000178">
    <property type="entry name" value="TF_IF2_bacterial-like"/>
</dbReference>
<dbReference type="PROSITE" id="PS51722">
    <property type="entry name" value="G_TR_2"/>
    <property type="match status" value="1"/>
</dbReference>
<evidence type="ECO:0000256" key="7">
    <source>
        <dbReference type="ARBA" id="ARBA00044105"/>
    </source>
</evidence>
<name>A0AAD6EZQ5_9POAL</name>
<dbReference type="FunFam" id="3.40.50.10050:FF:000001">
    <property type="entry name" value="Translation initiation factor IF-2"/>
    <property type="match status" value="1"/>
</dbReference>
<feature type="domain" description="Tr-type G" evidence="9">
    <location>
        <begin position="495"/>
        <end position="666"/>
    </location>
</feature>
<keyword evidence="2" id="KW-0396">Initiation factor</keyword>
<dbReference type="SUPFAM" id="SSF50447">
    <property type="entry name" value="Translation proteins"/>
    <property type="match status" value="2"/>
</dbReference>
<keyword evidence="11" id="KW-1185">Reference proteome</keyword>
<comment type="function">
    <text evidence="6">One of the essential components for the initiation of protein synthesis. Protects formylmethionyl-tRNA from spontaneous hydrolysis and promotes its binding to the 30S ribosomal subunits. Also involved in the hydrolysis of GTP during the formation of the 70S ribosomal complex.</text>
</comment>
<dbReference type="SUPFAM" id="SSF52156">
    <property type="entry name" value="Initiation factor IF2/eIF5b, domain 3"/>
    <property type="match status" value="1"/>
</dbReference>
<feature type="region of interest" description="Disordered" evidence="8">
    <location>
        <begin position="75"/>
        <end position="135"/>
    </location>
</feature>
<evidence type="ECO:0000313" key="10">
    <source>
        <dbReference type="EMBL" id="KAJ3706843.1"/>
    </source>
</evidence>
<dbReference type="Pfam" id="PF22042">
    <property type="entry name" value="EF-G_D2"/>
    <property type="match status" value="1"/>
</dbReference>
<dbReference type="Gene3D" id="3.40.50.300">
    <property type="entry name" value="P-loop containing nucleotide triphosphate hydrolases"/>
    <property type="match status" value="1"/>
</dbReference>
<dbReference type="Pfam" id="PF00009">
    <property type="entry name" value="GTP_EFTU"/>
    <property type="match status" value="1"/>
</dbReference>
<dbReference type="PANTHER" id="PTHR43381">
    <property type="entry name" value="TRANSLATION INITIATION FACTOR IF-2-RELATED"/>
    <property type="match status" value="1"/>
</dbReference>
<dbReference type="NCBIfam" id="TIGR00487">
    <property type="entry name" value="IF-2"/>
    <property type="match status" value="1"/>
</dbReference>
<dbReference type="PROSITE" id="PS01176">
    <property type="entry name" value="IF2"/>
    <property type="match status" value="1"/>
</dbReference>
<dbReference type="InterPro" id="IPR023115">
    <property type="entry name" value="TIF_IF2_dom3"/>
</dbReference>
<sequence>MASPASVASLGSVRPSPSAIFEVGPSNGALPRCRVMSRVSFTTVPVRWSYVRGGVRNCMVSTGLVEDKGITVSSNSDIRETSNGSTSTSSSNSSGLSSGDLVLKPAPKPALIRPSAPTPVVPPQRVPPKKELDRQKLAESLDEALEKAEKLETKPPIKPFIREVRNNSRNNVVSRPGTSQQGANTSVKNPNAFKSVWRKGETVAPMQQKVVKEVPKVEIQREVQIVQEPEQEKVDTLTESPKPEGIPITNSLAKPPPMILPPRPQAPPKLQSKPSVAPPVAPIPVRKPDVLKEHKGPILVDKYAAKKPAADPLDPAEAEELLHTKPTKELQQPRQGQVDTTRRKSEEKGRGSHKKLQGGASVDIDEEELPPKDKAVTSMPAKRGVRRRRRMMSKEARRQDEEDAEPVKAEIIEVGEEGMPLEELAETLAVTRMELLNLLFLRGIPLETANILNRDMVKMVCEEYEVEVLDAGAKFMEMAKKKEMLDEEDLDSLETRPPVITIMGHVDHGKTTLLDYIRKSKVVASEAGGITQGIGAYKVLVPVDGEQQTCVFLDTPGHEAFGAMRARGARVTDIAIIVVAADDGVRPQTNEAIAHAKAAGVPIIIAINKIDREGASADKVMQELANVGVVPEAWGGDVPMVKISALKGENIDELLETVMLVAEIQELKANPHRNAKGTVVEAGLEKSKGPVATLIVQNGTLKRGGIVVCGEAFGKVRAMFDDRGSRVDEAGPSYAVQVIGLSSVPVAGDEFEVVESLDVARSKAEKYSEALRTQRISSKSGEVKASLSAIAAQVLGGNELGLDSHQLNIVLKVDVQGSIEAIRHAVQALPQDNVTLKFVLQAPGDVAISDVDLALASEAVILGFNVKAPGSVKVHAEKNNVEIRLYRVIYDMIDDLRKSMEGLLELGEEQEPIGLAEVQAVFSRGSGKAAGCMVTEGKVTKDCDINVKRKGKTIYTGKIDSLRRVKEDVKEMSIGQECGIGVNDFDDWEEGDVIEAFNIVKKQRTLEEASATFEAALAQAGLK</sequence>
<comment type="caution">
    <text evidence="10">The sequence shown here is derived from an EMBL/GenBank/DDBJ whole genome shotgun (WGS) entry which is preliminary data.</text>
</comment>
<feature type="region of interest" description="Disordered" evidence="8">
    <location>
        <begin position="168"/>
        <end position="188"/>
    </location>
</feature>
<keyword evidence="4" id="KW-0648">Protein biosynthesis</keyword>
<feature type="compositionally biased region" description="Basic and acidic residues" evidence="8">
    <location>
        <begin position="340"/>
        <end position="350"/>
    </location>
</feature>
<feature type="compositionally biased region" description="Polar residues" evidence="8">
    <location>
        <begin position="176"/>
        <end position="188"/>
    </location>
</feature>
<feature type="region of interest" description="Disordered" evidence="8">
    <location>
        <begin position="230"/>
        <end position="404"/>
    </location>
</feature>
<dbReference type="InterPro" id="IPR053905">
    <property type="entry name" value="EF-G-like_DII"/>
</dbReference>
<dbReference type="InterPro" id="IPR036925">
    <property type="entry name" value="TIF_IF2_dom3_sf"/>
</dbReference>
<dbReference type="InterPro" id="IPR027417">
    <property type="entry name" value="P-loop_NTPase"/>
</dbReference>
<dbReference type="Gene3D" id="2.40.30.10">
    <property type="entry name" value="Translation factors"/>
    <property type="match status" value="2"/>
</dbReference>
<dbReference type="HAMAP" id="MF_00100_B">
    <property type="entry name" value="IF_2_B"/>
    <property type="match status" value="1"/>
</dbReference>
<dbReference type="InterPro" id="IPR015760">
    <property type="entry name" value="TIF_IF2"/>
</dbReference>
<dbReference type="FunFam" id="2.40.30.10:FF:000054">
    <property type="entry name" value="Translation initiation factor IF-2"/>
    <property type="match status" value="1"/>
</dbReference>
<keyword evidence="5" id="KW-0342">GTP-binding</keyword>
<evidence type="ECO:0000256" key="3">
    <source>
        <dbReference type="ARBA" id="ARBA00022741"/>
    </source>
</evidence>
<evidence type="ECO:0000256" key="1">
    <source>
        <dbReference type="ARBA" id="ARBA00007733"/>
    </source>
</evidence>
<dbReference type="EMBL" id="JAMRDG010000001">
    <property type="protein sequence ID" value="KAJ3706843.1"/>
    <property type="molecule type" value="Genomic_DNA"/>
</dbReference>
<proteinExistence type="inferred from homology"/>
<feature type="compositionally biased region" description="Basic and acidic residues" evidence="8">
    <location>
        <begin position="392"/>
        <end position="404"/>
    </location>
</feature>
<dbReference type="FunFam" id="3.40.50.300:FF:000019">
    <property type="entry name" value="Translation initiation factor IF-2"/>
    <property type="match status" value="1"/>
</dbReference>
<organism evidence="10 11">
    <name type="scientific">Rhynchospora tenuis</name>
    <dbReference type="NCBI Taxonomy" id="198213"/>
    <lineage>
        <taxon>Eukaryota</taxon>
        <taxon>Viridiplantae</taxon>
        <taxon>Streptophyta</taxon>
        <taxon>Embryophyta</taxon>
        <taxon>Tracheophyta</taxon>
        <taxon>Spermatophyta</taxon>
        <taxon>Magnoliopsida</taxon>
        <taxon>Liliopsida</taxon>
        <taxon>Poales</taxon>
        <taxon>Cyperaceae</taxon>
        <taxon>Cyperoideae</taxon>
        <taxon>Rhynchosporeae</taxon>
        <taxon>Rhynchospora</taxon>
    </lineage>
</organism>
<dbReference type="GO" id="GO:0005525">
    <property type="term" value="F:GTP binding"/>
    <property type="evidence" value="ECO:0007669"/>
    <property type="project" value="UniProtKB-KW"/>
</dbReference>